<dbReference type="KEGG" id="tom:BWR18_06655"/>
<dbReference type="InterPro" id="IPR036412">
    <property type="entry name" value="HAD-like_sf"/>
</dbReference>
<organism evidence="1 2">
    <name type="scientific">Tateyamaria omphalii</name>
    <dbReference type="NCBI Taxonomy" id="299262"/>
    <lineage>
        <taxon>Bacteria</taxon>
        <taxon>Pseudomonadati</taxon>
        <taxon>Pseudomonadota</taxon>
        <taxon>Alphaproteobacteria</taxon>
        <taxon>Rhodobacterales</taxon>
        <taxon>Roseobacteraceae</taxon>
        <taxon>Tateyamaria</taxon>
    </lineage>
</organism>
<dbReference type="PANTHER" id="PTHR43481">
    <property type="entry name" value="FRUCTOSE-1-PHOSPHATE PHOSPHATASE"/>
    <property type="match status" value="1"/>
</dbReference>
<accession>A0A1P8MTS6</accession>
<keyword evidence="2" id="KW-1185">Reference proteome</keyword>
<dbReference type="SUPFAM" id="SSF56784">
    <property type="entry name" value="HAD-like"/>
    <property type="match status" value="1"/>
</dbReference>
<dbReference type="SFLD" id="SFLDG01129">
    <property type="entry name" value="C1.5:_HAD__Beta-PGM__Phosphata"/>
    <property type="match status" value="1"/>
</dbReference>
<sequence length="226" mass="23570">MTPPLAYLFDMDGLLLDSERIYGAVARDILVPQGFEVEAVDAFFLTMVGCSGAESVRRLEMFLGAGADVDGFNGAWHAEVAKRVGANVPLRPTVRDSVARLAGQGARMAVVTSTSGEAARRHLGGAGLLDHFEAVLGGDEVSARKPDPAPYVEAAALLGLAPDMCAAFEDSDRGITSAVHAGCRAVQVPDMRPADLPLPALGQLVAPDLATALEMVGAFAQRNVAE</sequence>
<reference evidence="1 2" key="1">
    <citation type="submission" date="2017-01" db="EMBL/GenBank/DDBJ databases">
        <title>Complete genome of Tateyamaria omphalii DOK1-4 isolated from seawater in Dokdo.</title>
        <authorList>
            <person name="Kim J.H."/>
            <person name="Chi W.-J."/>
        </authorList>
    </citation>
    <scope>NUCLEOTIDE SEQUENCE [LARGE SCALE GENOMIC DNA]</scope>
    <source>
        <strain evidence="1 2">DOK1-4</strain>
    </source>
</reference>
<dbReference type="InterPro" id="IPR023198">
    <property type="entry name" value="PGP-like_dom2"/>
</dbReference>
<dbReference type="InterPro" id="IPR051806">
    <property type="entry name" value="HAD-like_SPP"/>
</dbReference>
<dbReference type="Pfam" id="PF13419">
    <property type="entry name" value="HAD_2"/>
    <property type="match status" value="1"/>
</dbReference>
<evidence type="ECO:0000313" key="1">
    <source>
        <dbReference type="EMBL" id="APX11393.1"/>
    </source>
</evidence>
<dbReference type="EMBL" id="CP019312">
    <property type="protein sequence ID" value="APX11393.1"/>
    <property type="molecule type" value="Genomic_DNA"/>
</dbReference>
<dbReference type="Gene3D" id="1.10.150.240">
    <property type="entry name" value="Putative phosphatase, domain 2"/>
    <property type="match status" value="1"/>
</dbReference>
<dbReference type="InterPro" id="IPR023214">
    <property type="entry name" value="HAD_sf"/>
</dbReference>
<dbReference type="SFLD" id="SFLDS00003">
    <property type="entry name" value="Haloacid_Dehalogenase"/>
    <property type="match status" value="1"/>
</dbReference>
<dbReference type="Gene3D" id="3.40.50.1000">
    <property type="entry name" value="HAD superfamily/HAD-like"/>
    <property type="match status" value="1"/>
</dbReference>
<dbReference type="STRING" id="299262.BWR18_06655"/>
<proteinExistence type="predicted"/>
<dbReference type="InterPro" id="IPR006439">
    <property type="entry name" value="HAD-SF_hydro_IA"/>
</dbReference>
<dbReference type="GO" id="GO:0050308">
    <property type="term" value="F:sugar-phosphatase activity"/>
    <property type="evidence" value="ECO:0007669"/>
    <property type="project" value="TreeGrafter"/>
</dbReference>
<dbReference type="AlphaFoldDB" id="A0A1P8MTS6"/>
<evidence type="ECO:0000313" key="2">
    <source>
        <dbReference type="Proteomes" id="UP000186336"/>
    </source>
</evidence>
<protein>
    <recommendedName>
        <fullName evidence="3">Phosphatase</fullName>
    </recommendedName>
</protein>
<gene>
    <name evidence="1" type="ORF">BWR18_06655</name>
</gene>
<dbReference type="RefSeq" id="WP_076627255.1">
    <property type="nucleotide sequence ID" value="NZ_CP019312.1"/>
</dbReference>
<name>A0A1P8MTS6_9RHOB</name>
<dbReference type="CDD" id="cd07505">
    <property type="entry name" value="HAD_BPGM-like"/>
    <property type="match status" value="1"/>
</dbReference>
<dbReference type="Proteomes" id="UP000186336">
    <property type="component" value="Chromosome"/>
</dbReference>
<evidence type="ECO:0008006" key="3">
    <source>
        <dbReference type="Google" id="ProtNLM"/>
    </source>
</evidence>
<dbReference type="InterPro" id="IPR041492">
    <property type="entry name" value="HAD_2"/>
</dbReference>
<dbReference type="OrthoDB" id="9782449at2"/>
<dbReference type="PANTHER" id="PTHR43481:SF4">
    <property type="entry name" value="GLYCEROL-1-PHOSPHATE PHOSPHOHYDROLASE 1-RELATED"/>
    <property type="match status" value="1"/>
</dbReference>
<dbReference type="NCBIfam" id="TIGR01509">
    <property type="entry name" value="HAD-SF-IA-v3"/>
    <property type="match status" value="1"/>
</dbReference>